<evidence type="ECO:0000256" key="2">
    <source>
        <dbReference type="RuleBase" id="RU003749"/>
    </source>
</evidence>
<proteinExistence type="inferred from homology"/>
<dbReference type="Pfam" id="PF13466">
    <property type="entry name" value="STAS_2"/>
    <property type="match status" value="1"/>
</dbReference>
<dbReference type="PANTHER" id="PTHR33495">
    <property type="entry name" value="ANTI-SIGMA FACTOR ANTAGONIST TM_1081-RELATED-RELATED"/>
    <property type="match status" value="1"/>
</dbReference>
<dbReference type="NCBIfam" id="TIGR00377">
    <property type="entry name" value="ant_ant_sig"/>
    <property type="match status" value="1"/>
</dbReference>
<dbReference type="InterPro" id="IPR003658">
    <property type="entry name" value="Anti-sigma_ant"/>
</dbReference>
<dbReference type="InterPro" id="IPR002645">
    <property type="entry name" value="STAS_dom"/>
</dbReference>
<dbReference type="InterPro" id="IPR058548">
    <property type="entry name" value="MlaB-like_STAS"/>
</dbReference>
<dbReference type="SUPFAM" id="SSF52091">
    <property type="entry name" value="SpoIIaa-like"/>
    <property type="match status" value="1"/>
</dbReference>
<evidence type="ECO:0000259" key="3">
    <source>
        <dbReference type="PROSITE" id="PS50801"/>
    </source>
</evidence>
<name>A0ABW4PS32_9ACTN</name>
<dbReference type="PANTHER" id="PTHR33495:SF2">
    <property type="entry name" value="ANTI-SIGMA FACTOR ANTAGONIST TM_1081-RELATED"/>
    <property type="match status" value="1"/>
</dbReference>
<dbReference type="PROSITE" id="PS50801">
    <property type="entry name" value="STAS"/>
    <property type="match status" value="1"/>
</dbReference>
<keyword evidence="5" id="KW-1185">Reference proteome</keyword>
<protein>
    <recommendedName>
        <fullName evidence="2">Anti-sigma factor antagonist</fullName>
    </recommendedName>
</protein>
<evidence type="ECO:0000313" key="5">
    <source>
        <dbReference type="Proteomes" id="UP001597365"/>
    </source>
</evidence>
<reference evidence="5" key="1">
    <citation type="journal article" date="2019" name="Int. J. Syst. Evol. Microbiol.">
        <title>The Global Catalogue of Microorganisms (GCM) 10K type strain sequencing project: providing services to taxonomists for standard genome sequencing and annotation.</title>
        <authorList>
            <consortium name="The Broad Institute Genomics Platform"/>
            <consortium name="The Broad Institute Genome Sequencing Center for Infectious Disease"/>
            <person name="Wu L."/>
            <person name="Ma J."/>
        </authorList>
    </citation>
    <scope>NUCLEOTIDE SEQUENCE [LARGE SCALE GENOMIC DNA]</scope>
    <source>
        <strain evidence="5">CGMCC 4.7455</strain>
    </source>
</reference>
<dbReference type="Gene3D" id="3.30.750.24">
    <property type="entry name" value="STAS domain"/>
    <property type="match status" value="1"/>
</dbReference>
<dbReference type="Proteomes" id="UP001597365">
    <property type="component" value="Unassembled WGS sequence"/>
</dbReference>
<dbReference type="EMBL" id="JBHUFU010000014">
    <property type="protein sequence ID" value="MFD1832221.1"/>
    <property type="molecule type" value="Genomic_DNA"/>
</dbReference>
<evidence type="ECO:0000313" key="4">
    <source>
        <dbReference type="EMBL" id="MFD1832221.1"/>
    </source>
</evidence>
<evidence type="ECO:0000256" key="1">
    <source>
        <dbReference type="ARBA" id="ARBA00009013"/>
    </source>
</evidence>
<dbReference type="CDD" id="cd07043">
    <property type="entry name" value="STAS_anti-anti-sigma_factors"/>
    <property type="match status" value="1"/>
</dbReference>
<dbReference type="InterPro" id="IPR036513">
    <property type="entry name" value="STAS_dom_sf"/>
</dbReference>
<comment type="similarity">
    <text evidence="1 2">Belongs to the anti-sigma-factor antagonist family.</text>
</comment>
<feature type="domain" description="STAS" evidence="3">
    <location>
        <begin position="16"/>
        <end position="116"/>
    </location>
</feature>
<sequence>MTDRALTVARQNHPSGATVLTVSGELDHHTAPRLARAFDETPFGPDTPLVIDLSELGYCDSTGITVLITAYQRAEATDSRLFLAGVDPHLLRVFRIVGLDQVFAFMPTAEQALDALAP</sequence>
<gene>
    <name evidence="4" type="ORF">ACFSJS_21610</name>
</gene>
<dbReference type="RefSeq" id="WP_380902924.1">
    <property type="nucleotide sequence ID" value="NZ_JBHUFU010000014.1"/>
</dbReference>
<accession>A0ABW4PS32</accession>
<organism evidence="4 5">
    <name type="scientific">Streptomyces desertarenae</name>
    <dbReference type="NCBI Taxonomy" id="2666184"/>
    <lineage>
        <taxon>Bacteria</taxon>
        <taxon>Bacillati</taxon>
        <taxon>Actinomycetota</taxon>
        <taxon>Actinomycetes</taxon>
        <taxon>Kitasatosporales</taxon>
        <taxon>Streptomycetaceae</taxon>
        <taxon>Streptomyces</taxon>
    </lineage>
</organism>
<comment type="caution">
    <text evidence="4">The sequence shown here is derived from an EMBL/GenBank/DDBJ whole genome shotgun (WGS) entry which is preliminary data.</text>
</comment>